<feature type="transmembrane region" description="Helical" evidence="1">
    <location>
        <begin position="82"/>
        <end position="99"/>
    </location>
</feature>
<sequence>MPNRSGLELEAGERLRYRGDLRFGGEVAVTDDRLLVVRPDERLSVAYERIDEVAHEGFDWFLGLLSVSLVAFGLYGLTRNPALGAFFVLAGLWSIHRSFRRRDLVRVHVQDEAKPVTIHPTAIDDCFGALEAAMDAARDTADAT</sequence>
<dbReference type="EMBL" id="CP003050">
    <property type="protein sequence ID" value="AGB17650.1"/>
    <property type="molecule type" value="Genomic_DNA"/>
</dbReference>
<protein>
    <submittedName>
        <fullName evidence="2">Uncharacterized protein</fullName>
    </submittedName>
</protein>
<keyword evidence="1" id="KW-1133">Transmembrane helix</keyword>
<name>L0IDK7_HALRX</name>
<gene>
    <name evidence="2" type="ordered locus">Halru_3084</name>
</gene>
<keyword evidence="1" id="KW-0472">Membrane</keyword>
<keyword evidence="3" id="KW-1185">Reference proteome</keyword>
<evidence type="ECO:0000256" key="1">
    <source>
        <dbReference type="SAM" id="Phobius"/>
    </source>
</evidence>
<dbReference type="RefSeq" id="WP_015302233.1">
    <property type="nucleotide sequence ID" value="NC_019964.1"/>
</dbReference>
<dbReference type="HOGENOM" id="CLU_1830543_0_0_2"/>
<accession>L0IDK7</accession>
<dbReference type="STRING" id="797302.Halru_3084"/>
<organism evidence="2 3">
    <name type="scientific">Halovivax ruber (strain DSM 18193 / JCM 13892 / XH-70)</name>
    <dbReference type="NCBI Taxonomy" id="797302"/>
    <lineage>
        <taxon>Archaea</taxon>
        <taxon>Methanobacteriati</taxon>
        <taxon>Methanobacteriota</taxon>
        <taxon>Stenosarchaea group</taxon>
        <taxon>Halobacteria</taxon>
        <taxon>Halobacteriales</taxon>
        <taxon>Natrialbaceae</taxon>
        <taxon>Halovivax</taxon>
    </lineage>
</organism>
<dbReference type="AlphaFoldDB" id="L0IDK7"/>
<reference evidence="2" key="1">
    <citation type="submission" date="2011-09" db="EMBL/GenBank/DDBJ databases">
        <title>Complete sequence of Halovivax ruber XH-70.</title>
        <authorList>
            <consortium name="US DOE Joint Genome Institute"/>
            <person name="Lucas S."/>
            <person name="Han J."/>
            <person name="Lapidus A."/>
            <person name="Cheng J.-F."/>
            <person name="Goodwin L."/>
            <person name="Pitluck S."/>
            <person name="Peters L."/>
            <person name="Mikhailova N."/>
            <person name="Davenport K."/>
            <person name="Detter J.C."/>
            <person name="Han C."/>
            <person name="Tapia R."/>
            <person name="Land M."/>
            <person name="Hauser L."/>
            <person name="Kyrpides N."/>
            <person name="Ivanova N."/>
            <person name="Pagani I."/>
            <person name="Sproer C."/>
            <person name="Anderson I."/>
            <person name="Woyke T."/>
        </authorList>
    </citation>
    <scope>NUCLEOTIDE SEQUENCE</scope>
    <source>
        <strain evidence="2">XH-70</strain>
    </source>
</reference>
<dbReference type="Proteomes" id="UP000010846">
    <property type="component" value="Chromosome"/>
</dbReference>
<evidence type="ECO:0000313" key="3">
    <source>
        <dbReference type="Proteomes" id="UP000010846"/>
    </source>
</evidence>
<dbReference type="KEGG" id="hru:Halru_3084"/>
<evidence type="ECO:0000313" key="2">
    <source>
        <dbReference type="EMBL" id="AGB17650.1"/>
    </source>
</evidence>
<keyword evidence="1" id="KW-0812">Transmembrane</keyword>
<proteinExistence type="predicted"/>
<dbReference type="OrthoDB" id="203239at2157"/>
<dbReference type="eggNOG" id="arCOG11339">
    <property type="taxonomic scope" value="Archaea"/>
</dbReference>
<dbReference type="GeneID" id="14378156"/>